<feature type="transmembrane region" description="Helical" evidence="1">
    <location>
        <begin position="62"/>
        <end position="81"/>
    </location>
</feature>
<protein>
    <submittedName>
        <fullName evidence="2">Aminopeptidase</fullName>
    </submittedName>
</protein>
<keyword evidence="1" id="KW-0472">Membrane</keyword>
<feature type="transmembrane region" description="Helical" evidence="1">
    <location>
        <begin position="20"/>
        <end position="50"/>
    </location>
</feature>
<keyword evidence="2" id="KW-0031">Aminopeptidase</keyword>
<accession>A0A2D6YJ82</accession>
<feature type="transmembrane region" description="Helical" evidence="1">
    <location>
        <begin position="265"/>
        <end position="286"/>
    </location>
</feature>
<name>A0A2D6YJ82_9DELT</name>
<dbReference type="PANTHER" id="PTHR38457">
    <property type="entry name" value="REGULATOR ABRB-RELATED"/>
    <property type="match status" value="1"/>
</dbReference>
<organism evidence="2 3">
    <name type="scientific">SAR324 cluster bacterium</name>
    <dbReference type="NCBI Taxonomy" id="2024889"/>
    <lineage>
        <taxon>Bacteria</taxon>
        <taxon>Deltaproteobacteria</taxon>
        <taxon>SAR324 cluster</taxon>
    </lineage>
</organism>
<gene>
    <name evidence="2" type="ORF">CMN54_06935</name>
</gene>
<feature type="transmembrane region" description="Helical" evidence="1">
    <location>
        <begin position="237"/>
        <end position="259"/>
    </location>
</feature>
<feature type="transmembrane region" description="Helical" evidence="1">
    <location>
        <begin position="206"/>
        <end position="225"/>
    </location>
</feature>
<evidence type="ECO:0000313" key="2">
    <source>
        <dbReference type="EMBL" id="MAH63165.1"/>
    </source>
</evidence>
<dbReference type="GO" id="GO:0004177">
    <property type="term" value="F:aminopeptidase activity"/>
    <property type="evidence" value="ECO:0007669"/>
    <property type="project" value="UniProtKB-KW"/>
</dbReference>
<dbReference type="PANTHER" id="PTHR38457:SF1">
    <property type="entry name" value="REGULATOR ABRB-RELATED"/>
    <property type="match status" value="1"/>
</dbReference>
<keyword evidence="2" id="KW-0378">Hydrolase</keyword>
<dbReference type="EMBL" id="NZEX01000081">
    <property type="protein sequence ID" value="MAH63165.1"/>
    <property type="molecule type" value="Genomic_DNA"/>
</dbReference>
<evidence type="ECO:0000256" key="1">
    <source>
        <dbReference type="SAM" id="Phobius"/>
    </source>
</evidence>
<keyword evidence="1" id="KW-0812">Transmembrane</keyword>
<sequence length="346" mass="37729">MNFVILRWLNQRRGVALAAASVGSVAFLLLGIPLPLLLGPMAGCLVAALCRQPMQDMGVFSIFMRTFLGVAIGCSITPEVLHDFPRYLQSIFFIPIFVLIIGLVGYPLFRRVFHYDKATAYYASMPGGLSDMLVFGQEAGGNPRALSLIHATRVMGIIWVVPTLMAMIWQIDLHKPPGVPIYSVPCFEILLMPICGLLGWKIAERFQIFGASILGPMILTAIVSLSGLIHTRPPAEIMWCAQFFIGLSVGVHYTGITLTEVRKDIFAGVVYSLVLATISGCFIIMIVKLGIASELNALLAFLAGGQAEMMMIAVITGADLTYVLTHHLTRLILVVLGAPIVHRFLQ</sequence>
<dbReference type="GO" id="GO:0016020">
    <property type="term" value="C:membrane"/>
    <property type="evidence" value="ECO:0007669"/>
    <property type="project" value="InterPro"/>
</dbReference>
<feature type="transmembrane region" description="Helical" evidence="1">
    <location>
        <begin position="298"/>
        <end position="318"/>
    </location>
</feature>
<proteinExistence type="predicted"/>
<keyword evidence="2" id="KW-0645">Protease</keyword>
<evidence type="ECO:0000313" key="3">
    <source>
        <dbReference type="Proteomes" id="UP000226525"/>
    </source>
</evidence>
<dbReference type="Proteomes" id="UP000226525">
    <property type="component" value="Unassembled WGS sequence"/>
</dbReference>
<feature type="transmembrane region" description="Helical" evidence="1">
    <location>
        <begin position="181"/>
        <end position="200"/>
    </location>
</feature>
<dbReference type="GO" id="GO:0010468">
    <property type="term" value="P:regulation of gene expression"/>
    <property type="evidence" value="ECO:0007669"/>
    <property type="project" value="InterPro"/>
</dbReference>
<dbReference type="InterPro" id="IPR007820">
    <property type="entry name" value="AbrB_fam"/>
</dbReference>
<dbReference type="Pfam" id="PF05145">
    <property type="entry name" value="AbrB"/>
    <property type="match status" value="1"/>
</dbReference>
<feature type="transmembrane region" description="Helical" evidence="1">
    <location>
        <begin position="148"/>
        <end position="169"/>
    </location>
</feature>
<dbReference type="AlphaFoldDB" id="A0A2D6YJ82"/>
<reference evidence="3" key="1">
    <citation type="submission" date="2017-09" db="EMBL/GenBank/DDBJ databases">
        <title>The Reconstruction of 2,631 Draft Metagenome-Assembled Genomes from the Global Oceans.</title>
        <authorList>
            <person name="Tully B.J."/>
            <person name="Graham E.D."/>
            <person name="Heidelberg J.F."/>
        </authorList>
    </citation>
    <scope>NUCLEOTIDE SEQUENCE [LARGE SCALE GENOMIC DNA]</scope>
</reference>
<keyword evidence="1" id="KW-1133">Transmembrane helix</keyword>
<dbReference type="PIRSF" id="PIRSF038991">
    <property type="entry name" value="Protein_AbrB"/>
    <property type="match status" value="1"/>
</dbReference>
<feature type="transmembrane region" description="Helical" evidence="1">
    <location>
        <begin position="87"/>
        <end position="106"/>
    </location>
</feature>
<comment type="caution">
    <text evidence="2">The sequence shown here is derived from an EMBL/GenBank/DDBJ whole genome shotgun (WGS) entry which is preliminary data.</text>
</comment>